<dbReference type="Proteomes" id="UP000269721">
    <property type="component" value="Unassembled WGS sequence"/>
</dbReference>
<proteinExistence type="predicted"/>
<gene>
    <name evidence="1" type="ORF">BDK51DRAFT_53000</name>
</gene>
<keyword evidence="2" id="KW-1185">Reference proteome</keyword>
<evidence type="ECO:0000313" key="2">
    <source>
        <dbReference type="Proteomes" id="UP000269721"/>
    </source>
</evidence>
<dbReference type="AlphaFoldDB" id="A0A4P9WNK5"/>
<dbReference type="EMBL" id="KZ993836">
    <property type="protein sequence ID" value="RKO94711.1"/>
    <property type="molecule type" value="Genomic_DNA"/>
</dbReference>
<sequence>MSGYFKDFLSTQFLTDDEDRCGRPAVFGQSPIKCVNQAHLNQDNQKVSVDYISNKNHFEIYNDSQMNSNERYIPMVNMAADIVHPLHTKESTRDNFDKAFEEIGNKKAVREALKNVLDEMKIKTAIRNALEKNDFEISLRATNENNGKQDLNDKRLAIEAFSSKFIDEICNQFKEIAPNKQGNLEQAIRDRTIQFARVHEKNRVITIAYRLYPEAYDNVEYAASIFKTSTWGWGDKGCGNKASGSWNKNVKKSQVSTARERLQLRPLRAHFDLSEDVKRHLMHPIKKTKKERALWNKADEEEAKEWIACRKHLDSIIATFIRKLLLKTGVCAKERLCNSTSVSDH</sequence>
<name>A0A4P9WNK5_9FUNG</name>
<reference evidence="2" key="1">
    <citation type="journal article" date="2018" name="Nat. Microbiol.">
        <title>Leveraging single-cell genomics to expand the fungal tree of life.</title>
        <authorList>
            <person name="Ahrendt S.R."/>
            <person name="Quandt C.A."/>
            <person name="Ciobanu D."/>
            <person name="Clum A."/>
            <person name="Salamov A."/>
            <person name="Andreopoulos B."/>
            <person name="Cheng J.F."/>
            <person name="Woyke T."/>
            <person name="Pelin A."/>
            <person name="Henrissat B."/>
            <person name="Reynolds N.K."/>
            <person name="Benny G.L."/>
            <person name="Smith M.E."/>
            <person name="James T.Y."/>
            <person name="Grigoriev I.V."/>
        </authorList>
    </citation>
    <scope>NUCLEOTIDE SEQUENCE [LARGE SCALE GENOMIC DNA]</scope>
</reference>
<protein>
    <submittedName>
        <fullName evidence="1">Uncharacterized protein</fullName>
    </submittedName>
</protein>
<organism evidence="1 2">
    <name type="scientific">Blyttiomyces helicus</name>
    <dbReference type="NCBI Taxonomy" id="388810"/>
    <lineage>
        <taxon>Eukaryota</taxon>
        <taxon>Fungi</taxon>
        <taxon>Fungi incertae sedis</taxon>
        <taxon>Chytridiomycota</taxon>
        <taxon>Chytridiomycota incertae sedis</taxon>
        <taxon>Chytridiomycetes</taxon>
        <taxon>Chytridiomycetes incertae sedis</taxon>
        <taxon>Blyttiomyces</taxon>
    </lineage>
</organism>
<accession>A0A4P9WNK5</accession>
<evidence type="ECO:0000313" key="1">
    <source>
        <dbReference type="EMBL" id="RKO94711.1"/>
    </source>
</evidence>